<organism evidence="2 3">
    <name type="scientific">Acorus calamus</name>
    <name type="common">Sweet flag</name>
    <dbReference type="NCBI Taxonomy" id="4465"/>
    <lineage>
        <taxon>Eukaryota</taxon>
        <taxon>Viridiplantae</taxon>
        <taxon>Streptophyta</taxon>
        <taxon>Embryophyta</taxon>
        <taxon>Tracheophyta</taxon>
        <taxon>Spermatophyta</taxon>
        <taxon>Magnoliopsida</taxon>
        <taxon>Liliopsida</taxon>
        <taxon>Acoraceae</taxon>
        <taxon>Acorus</taxon>
    </lineage>
</organism>
<name>A0AAV9CSG5_ACOCL</name>
<comment type="caution">
    <text evidence="2">The sequence shown here is derived from an EMBL/GenBank/DDBJ whole genome shotgun (WGS) entry which is preliminary data.</text>
</comment>
<feature type="compositionally biased region" description="Polar residues" evidence="1">
    <location>
        <begin position="39"/>
        <end position="48"/>
    </location>
</feature>
<reference evidence="2" key="2">
    <citation type="submission" date="2023-06" db="EMBL/GenBank/DDBJ databases">
        <authorList>
            <person name="Ma L."/>
            <person name="Liu K.-W."/>
            <person name="Li Z."/>
            <person name="Hsiao Y.-Y."/>
            <person name="Qi Y."/>
            <person name="Fu T."/>
            <person name="Tang G."/>
            <person name="Zhang D."/>
            <person name="Sun W.-H."/>
            <person name="Liu D.-K."/>
            <person name="Li Y."/>
            <person name="Chen G.-Z."/>
            <person name="Liu X.-D."/>
            <person name="Liao X.-Y."/>
            <person name="Jiang Y.-T."/>
            <person name="Yu X."/>
            <person name="Hao Y."/>
            <person name="Huang J."/>
            <person name="Zhao X.-W."/>
            <person name="Ke S."/>
            <person name="Chen Y.-Y."/>
            <person name="Wu W.-L."/>
            <person name="Hsu J.-L."/>
            <person name="Lin Y.-F."/>
            <person name="Huang M.-D."/>
            <person name="Li C.-Y."/>
            <person name="Huang L."/>
            <person name="Wang Z.-W."/>
            <person name="Zhao X."/>
            <person name="Zhong W.-Y."/>
            <person name="Peng D.-H."/>
            <person name="Ahmad S."/>
            <person name="Lan S."/>
            <person name="Zhang J.-S."/>
            <person name="Tsai W.-C."/>
            <person name="Van De Peer Y."/>
            <person name="Liu Z.-J."/>
        </authorList>
    </citation>
    <scope>NUCLEOTIDE SEQUENCE</scope>
    <source>
        <strain evidence="2">CP</strain>
        <tissue evidence="2">Leaves</tissue>
    </source>
</reference>
<feature type="region of interest" description="Disordered" evidence="1">
    <location>
        <begin position="22"/>
        <end position="93"/>
    </location>
</feature>
<protein>
    <submittedName>
        <fullName evidence="2">Uncharacterized protein</fullName>
    </submittedName>
</protein>
<feature type="compositionally biased region" description="Low complexity" evidence="1">
    <location>
        <begin position="73"/>
        <end position="87"/>
    </location>
</feature>
<accession>A0AAV9CSG5</accession>
<evidence type="ECO:0000313" key="2">
    <source>
        <dbReference type="EMBL" id="KAK1291785.1"/>
    </source>
</evidence>
<dbReference type="Proteomes" id="UP001180020">
    <property type="component" value="Unassembled WGS sequence"/>
</dbReference>
<sequence>MVGLAKVNYSLYSIYPPHFCGLPNTSAPDASEGDKSGRSSRSSLNTVKPNGIASNGNGNSITSEKKPLRKSLSKLPSKKPVTSVPKPSEAEKDIIVITDENQNELAEAVISENKTPGDVTEDNEGETI</sequence>
<dbReference type="AlphaFoldDB" id="A0AAV9CSG5"/>
<gene>
    <name evidence="2" type="ORF">QJS10_CPB17g00116</name>
</gene>
<feature type="region of interest" description="Disordered" evidence="1">
    <location>
        <begin position="108"/>
        <end position="128"/>
    </location>
</feature>
<evidence type="ECO:0000313" key="3">
    <source>
        <dbReference type="Proteomes" id="UP001180020"/>
    </source>
</evidence>
<keyword evidence="3" id="KW-1185">Reference proteome</keyword>
<feature type="compositionally biased region" description="Acidic residues" evidence="1">
    <location>
        <begin position="119"/>
        <end position="128"/>
    </location>
</feature>
<reference evidence="2" key="1">
    <citation type="journal article" date="2023" name="Nat. Commun.">
        <title>Diploid and tetraploid genomes of Acorus and the evolution of monocots.</title>
        <authorList>
            <person name="Ma L."/>
            <person name="Liu K.W."/>
            <person name="Li Z."/>
            <person name="Hsiao Y.Y."/>
            <person name="Qi Y."/>
            <person name="Fu T."/>
            <person name="Tang G.D."/>
            <person name="Zhang D."/>
            <person name="Sun W.H."/>
            <person name="Liu D.K."/>
            <person name="Li Y."/>
            <person name="Chen G.Z."/>
            <person name="Liu X.D."/>
            <person name="Liao X.Y."/>
            <person name="Jiang Y.T."/>
            <person name="Yu X."/>
            <person name="Hao Y."/>
            <person name="Huang J."/>
            <person name="Zhao X.W."/>
            <person name="Ke S."/>
            <person name="Chen Y.Y."/>
            <person name="Wu W.L."/>
            <person name="Hsu J.L."/>
            <person name="Lin Y.F."/>
            <person name="Huang M.D."/>
            <person name="Li C.Y."/>
            <person name="Huang L."/>
            <person name="Wang Z.W."/>
            <person name="Zhao X."/>
            <person name="Zhong W.Y."/>
            <person name="Peng D.H."/>
            <person name="Ahmad S."/>
            <person name="Lan S."/>
            <person name="Zhang J.S."/>
            <person name="Tsai W.C."/>
            <person name="Van de Peer Y."/>
            <person name="Liu Z.J."/>
        </authorList>
    </citation>
    <scope>NUCLEOTIDE SEQUENCE</scope>
    <source>
        <strain evidence="2">CP</strain>
    </source>
</reference>
<evidence type="ECO:0000256" key="1">
    <source>
        <dbReference type="SAM" id="MobiDB-lite"/>
    </source>
</evidence>
<proteinExistence type="predicted"/>
<dbReference type="EMBL" id="JAUJYO010000017">
    <property type="protein sequence ID" value="KAK1291785.1"/>
    <property type="molecule type" value="Genomic_DNA"/>
</dbReference>
<feature type="compositionally biased region" description="Low complexity" evidence="1">
    <location>
        <begin position="50"/>
        <end position="61"/>
    </location>
</feature>